<keyword evidence="1" id="KW-1133">Transmembrane helix</keyword>
<evidence type="ECO:0008006" key="4">
    <source>
        <dbReference type="Google" id="ProtNLM"/>
    </source>
</evidence>
<name>A0A4U5K3R7_9GAMM</name>
<evidence type="ECO:0000313" key="3">
    <source>
        <dbReference type="Proteomes" id="UP000308707"/>
    </source>
</evidence>
<gene>
    <name evidence="2" type="ORF">FCE95_05065</name>
</gene>
<organism evidence="2 3">
    <name type="scientific">Luteimonas gilva</name>
    <dbReference type="NCBI Taxonomy" id="2572684"/>
    <lineage>
        <taxon>Bacteria</taxon>
        <taxon>Pseudomonadati</taxon>
        <taxon>Pseudomonadota</taxon>
        <taxon>Gammaproteobacteria</taxon>
        <taxon>Lysobacterales</taxon>
        <taxon>Lysobacteraceae</taxon>
        <taxon>Luteimonas</taxon>
    </lineage>
</organism>
<evidence type="ECO:0000256" key="1">
    <source>
        <dbReference type="SAM" id="Phobius"/>
    </source>
</evidence>
<dbReference type="Proteomes" id="UP000308707">
    <property type="component" value="Unassembled WGS sequence"/>
</dbReference>
<proteinExistence type="predicted"/>
<protein>
    <recommendedName>
        <fullName evidence="4">DUF3592 domain-containing protein</fullName>
    </recommendedName>
</protein>
<accession>A0A4U5K3R7</accession>
<reference evidence="2 3" key="1">
    <citation type="submission" date="2019-04" db="EMBL/GenBank/DDBJ databases">
        <title>Reference strain of H23.</title>
        <authorList>
            <person name="Luo X."/>
        </authorList>
    </citation>
    <scope>NUCLEOTIDE SEQUENCE [LARGE SCALE GENOMIC DNA]</scope>
    <source>
        <strain evidence="2 3">H23</strain>
    </source>
</reference>
<dbReference type="EMBL" id="SZUA01000001">
    <property type="protein sequence ID" value="TKR33659.1"/>
    <property type="molecule type" value="Genomic_DNA"/>
</dbReference>
<keyword evidence="1" id="KW-0472">Membrane</keyword>
<evidence type="ECO:0000313" key="2">
    <source>
        <dbReference type="EMBL" id="TKR33659.1"/>
    </source>
</evidence>
<keyword evidence="3" id="KW-1185">Reference proteome</keyword>
<dbReference type="AlphaFoldDB" id="A0A4U5K3R7"/>
<comment type="caution">
    <text evidence="2">The sequence shown here is derived from an EMBL/GenBank/DDBJ whole genome shotgun (WGS) entry which is preliminary data.</text>
</comment>
<dbReference type="RefSeq" id="WP_137265866.1">
    <property type="nucleotide sequence ID" value="NZ_SZUA01000001.1"/>
</dbReference>
<dbReference type="OrthoDB" id="191236at2"/>
<sequence>MKLSLATDFVSGLFATAAVVLLILGVASTTWPRAMAIVASHRTESVVMQSYGTRHARNTPLNVEVANYQHTVDGATFSGTRVCFCLPLGAPSSNFDRSGMTVAYYPPDPSLAVLFPGTDMLSVIALLLIAGSVFASGRFLPSYFRQQSTRQNS</sequence>
<feature type="transmembrane region" description="Helical" evidence="1">
    <location>
        <begin position="120"/>
        <end position="140"/>
    </location>
</feature>
<keyword evidence="1" id="KW-0812">Transmembrane</keyword>